<dbReference type="PANTHER" id="PTHR36206">
    <property type="entry name" value="ASPERCRYPTIN BIOSYNTHESIS CLUSTER-SPECIFIC TRANSCRIPTION REGULATOR ATNN-RELATED"/>
    <property type="match status" value="1"/>
</dbReference>
<dbReference type="Gene3D" id="4.10.240.10">
    <property type="entry name" value="Zn(2)-C6 fungal-type DNA-binding domain"/>
    <property type="match status" value="1"/>
</dbReference>
<evidence type="ECO:0000256" key="4">
    <source>
        <dbReference type="ARBA" id="ARBA00023125"/>
    </source>
</evidence>
<dbReference type="Pfam" id="PF00172">
    <property type="entry name" value="Zn_clus"/>
    <property type="match status" value="1"/>
</dbReference>
<dbReference type="SUPFAM" id="SSF52540">
    <property type="entry name" value="P-loop containing nucleoside triphosphate hydrolases"/>
    <property type="match status" value="1"/>
</dbReference>
<proteinExistence type="predicted"/>
<dbReference type="Proteomes" id="UP001498421">
    <property type="component" value="Unassembled WGS sequence"/>
</dbReference>
<dbReference type="Pfam" id="PF11951">
    <property type="entry name" value="Fungal_trans_2"/>
    <property type="match status" value="1"/>
</dbReference>
<dbReference type="CDD" id="cd00067">
    <property type="entry name" value="GAL4"/>
    <property type="match status" value="1"/>
</dbReference>
<keyword evidence="4" id="KW-0238">DNA-binding</keyword>
<evidence type="ECO:0000313" key="8">
    <source>
        <dbReference type="EMBL" id="KAK7428470.1"/>
    </source>
</evidence>
<keyword evidence="5" id="KW-0804">Transcription</keyword>
<accession>A0ABR1I4T0</accession>
<keyword evidence="2" id="KW-0862">Zinc</keyword>
<evidence type="ECO:0000256" key="3">
    <source>
        <dbReference type="ARBA" id="ARBA00023015"/>
    </source>
</evidence>
<dbReference type="Pfam" id="PF13087">
    <property type="entry name" value="AAA_12"/>
    <property type="match status" value="1"/>
</dbReference>
<dbReference type="InterPro" id="IPR001138">
    <property type="entry name" value="Zn2Cys6_DnaBD"/>
</dbReference>
<evidence type="ECO:0000256" key="5">
    <source>
        <dbReference type="ARBA" id="ARBA00023163"/>
    </source>
</evidence>
<keyword evidence="6" id="KW-0539">Nucleus</keyword>
<dbReference type="InterPro" id="IPR027417">
    <property type="entry name" value="P-loop_NTPase"/>
</dbReference>
<dbReference type="PROSITE" id="PS00463">
    <property type="entry name" value="ZN2_CY6_FUNGAL_1"/>
    <property type="match status" value="1"/>
</dbReference>
<sequence>MSMNPRRNHRTTRTNVKSGCRTCKIRKVKCDEGRTACRRCISTGRVCDGYGVWAAEAASTAIASALSACRTATKLPASFVYEFWTSLLLTASSSEPAVLHAVLALGSVHKTGIVNTDLARHTRNVPDEQERFMLRHYGKAIDHLQPHFSIKDRTSFRVGLIACVVFICLEFLRGHFHAAQIHFQNGLQLLGEMQILSDGKISPLEFLQATGIPNFRLRTQFRMADGLFDAVAAEVYPDVPFTYAASCQINLQRFATGQALETYVLAKYPEVKSSPTGKLSPIFVHCQGSKVYVNEMTGTKYSPNQVKVALDLATEFVETKNVNPAHFVIVAADMANVDIAAKMWKRAEYSALLAMPPASTVEAYQGKESDIVIAIMSNNANAGAACLDEHRLNVMFIRQRCDINATGGLVWKGMGKGKESRNYRTFGLGEKVH</sequence>
<evidence type="ECO:0000259" key="7">
    <source>
        <dbReference type="PROSITE" id="PS50048"/>
    </source>
</evidence>
<evidence type="ECO:0000256" key="6">
    <source>
        <dbReference type="ARBA" id="ARBA00023242"/>
    </source>
</evidence>
<dbReference type="Gene3D" id="3.40.50.300">
    <property type="entry name" value="P-loop containing nucleotide triphosphate hydrolases"/>
    <property type="match status" value="1"/>
</dbReference>
<protein>
    <recommendedName>
        <fullName evidence="7">Zn(2)-C6 fungal-type domain-containing protein</fullName>
    </recommendedName>
</protein>
<dbReference type="PROSITE" id="PS50048">
    <property type="entry name" value="ZN2_CY6_FUNGAL_2"/>
    <property type="match status" value="1"/>
</dbReference>
<dbReference type="InterPro" id="IPR021858">
    <property type="entry name" value="Fun_TF"/>
</dbReference>
<keyword evidence="1" id="KW-0479">Metal-binding</keyword>
<keyword evidence="3" id="KW-0805">Transcription regulation</keyword>
<dbReference type="SUPFAM" id="SSF57701">
    <property type="entry name" value="Zn2/Cys6 DNA-binding domain"/>
    <property type="match status" value="1"/>
</dbReference>
<evidence type="ECO:0000256" key="2">
    <source>
        <dbReference type="ARBA" id="ARBA00022833"/>
    </source>
</evidence>
<evidence type="ECO:0000256" key="1">
    <source>
        <dbReference type="ARBA" id="ARBA00022723"/>
    </source>
</evidence>
<feature type="domain" description="Zn(2)-C6 fungal-type" evidence="7">
    <location>
        <begin position="19"/>
        <end position="47"/>
    </location>
</feature>
<comment type="caution">
    <text evidence="8">The sequence shown here is derived from an EMBL/GenBank/DDBJ whole genome shotgun (WGS) entry which is preliminary data.</text>
</comment>
<organism evidence="8 9">
    <name type="scientific">Neonectria magnoliae</name>
    <dbReference type="NCBI Taxonomy" id="2732573"/>
    <lineage>
        <taxon>Eukaryota</taxon>
        <taxon>Fungi</taxon>
        <taxon>Dikarya</taxon>
        <taxon>Ascomycota</taxon>
        <taxon>Pezizomycotina</taxon>
        <taxon>Sordariomycetes</taxon>
        <taxon>Hypocreomycetidae</taxon>
        <taxon>Hypocreales</taxon>
        <taxon>Nectriaceae</taxon>
        <taxon>Neonectria</taxon>
    </lineage>
</organism>
<evidence type="ECO:0000313" key="9">
    <source>
        <dbReference type="Proteomes" id="UP001498421"/>
    </source>
</evidence>
<reference evidence="8 9" key="1">
    <citation type="journal article" date="2025" name="Microbiol. Resour. Announc.">
        <title>Draft genome sequences for Neonectria magnoliae and Neonectria punicea, canker pathogens of Liriodendron tulipifera and Acer saccharum in West Virginia.</title>
        <authorList>
            <person name="Petronek H.M."/>
            <person name="Kasson M.T."/>
            <person name="Metheny A.M."/>
            <person name="Stauder C.M."/>
            <person name="Lovett B."/>
            <person name="Lynch S.C."/>
            <person name="Garnas J.R."/>
            <person name="Kasson L.R."/>
            <person name="Stajich J.E."/>
        </authorList>
    </citation>
    <scope>NUCLEOTIDE SEQUENCE [LARGE SCALE GENOMIC DNA]</scope>
    <source>
        <strain evidence="8 9">NRRL 64651</strain>
    </source>
</reference>
<dbReference type="InterPro" id="IPR036864">
    <property type="entry name" value="Zn2-C6_fun-type_DNA-bd_sf"/>
</dbReference>
<name>A0ABR1I4T0_9HYPO</name>
<gene>
    <name evidence="8" type="ORF">QQZ08_005089</name>
</gene>
<dbReference type="PANTHER" id="PTHR36206:SF16">
    <property type="entry name" value="TRANSCRIPTION FACTOR DOMAIN-CONTAINING PROTEIN-RELATED"/>
    <property type="match status" value="1"/>
</dbReference>
<keyword evidence="9" id="KW-1185">Reference proteome</keyword>
<dbReference type="SMART" id="SM00066">
    <property type="entry name" value="GAL4"/>
    <property type="match status" value="1"/>
</dbReference>
<dbReference type="EMBL" id="JAZAVK010000041">
    <property type="protein sequence ID" value="KAK7428470.1"/>
    <property type="molecule type" value="Genomic_DNA"/>
</dbReference>
<dbReference type="InterPro" id="IPR052360">
    <property type="entry name" value="Transcr_Regulatory_Proteins"/>
</dbReference>
<dbReference type="InterPro" id="IPR041679">
    <property type="entry name" value="DNA2/NAM7-like_C"/>
</dbReference>